<dbReference type="SUPFAM" id="SSF53474">
    <property type="entry name" value="alpha/beta-Hydrolases"/>
    <property type="match status" value="1"/>
</dbReference>
<evidence type="ECO:0000256" key="1">
    <source>
        <dbReference type="ARBA" id="ARBA00008645"/>
    </source>
</evidence>
<dbReference type="STRING" id="52247.A0A4V4NF75"/>
<gene>
    <name evidence="4" type="ORF">CANINC_004412</name>
</gene>
<keyword evidence="2" id="KW-0378">Hydrolase</keyword>
<comment type="caution">
    <text evidence="4">The sequence shown here is derived from an EMBL/GenBank/DDBJ whole genome shotgun (WGS) entry which is preliminary data.</text>
</comment>
<dbReference type="OrthoDB" id="8119704at2759"/>
<dbReference type="EMBL" id="SELW01000653">
    <property type="protein sequence ID" value="TID15446.1"/>
    <property type="molecule type" value="Genomic_DNA"/>
</dbReference>
<proteinExistence type="inferred from homology"/>
<reference evidence="4 5" key="1">
    <citation type="journal article" date="2019" name="Front. Genet.">
        <title>Whole-Genome Sequencing of the Opportunistic Yeast Pathogen Candida inconspicua Uncovers Its Hybrid Origin.</title>
        <authorList>
            <person name="Mixao V."/>
            <person name="Hansen A.P."/>
            <person name="Saus E."/>
            <person name="Boekhout T."/>
            <person name="Lass-Florl C."/>
            <person name="Gabaldon T."/>
        </authorList>
    </citation>
    <scope>NUCLEOTIDE SEQUENCE [LARGE SCALE GENOMIC DNA]</scope>
    <source>
        <strain evidence="4 5">CBS 180</strain>
    </source>
</reference>
<evidence type="ECO:0000313" key="5">
    <source>
        <dbReference type="Proteomes" id="UP000307173"/>
    </source>
</evidence>
<dbReference type="PANTHER" id="PTHR46118:SF4">
    <property type="entry name" value="PROTEIN ABHD11"/>
    <property type="match status" value="1"/>
</dbReference>
<name>A0A4V4NF75_9ASCO</name>
<dbReference type="InterPro" id="IPR000073">
    <property type="entry name" value="AB_hydrolase_1"/>
</dbReference>
<organism evidence="4 5">
    <name type="scientific">Pichia inconspicua</name>
    <dbReference type="NCBI Taxonomy" id="52247"/>
    <lineage>
        <taxon>Eukaryota</taxon>
        <taxon>Fungi</taxon>
        <taxon>Dikarya</taxon>
        <taxon>Ascomycota</taxon>
        <taxon>Saccharomycotina</taxon>
        <taxon>Pichiomycetes</taxon>
        <taxon>Pichiales</taxon>
        <taxon>Pichiaceae</taxon>
        <taxon>Pichia</taxon>
    </lineage>
</organism>
<sequence length="313" mass="35803">MLRAKILSTIKQRSFHTITAKPGVQALSYDLVTQYSTQDKDVPPIIFMHGLLGNKKHNRSAARQLSKQLQTPIIVPDLRNHGTSFHSPEMNYEVMSDDLTNLIDHLPPNIPKNKGFIIMGHSMGAKVAMIHGLRYPEIVKGVVSIDNVPYMNSAATFSTFQGGRLVVRTIMWCLEEHPEWSIKQIHEYVTKWVQPNSMVVDYFVSNLETKNGRVKEKANLRVLEDVMEKVIGWQLHEFGDLDQFAGQINAPPLLLIRAAFSDFIGQEVHQHEISRFFPRYEIQDINTSHWIVTDDPKGFVKIVNDWASKTFKQ</sequence>
<dbReference type="Pfam" id="PF00561">
    <property type="entry name" value="Abhydrolase_1"/>
    <property type="match status" value="1"/>
</dbReference>
<evidence type="ECO:0000313" key="4">
    <source>
        <dbReference type="EMBL" id="TID15446.1"/>
    </source>
</evidence>
<protein>
    <recommendedName>
        <fullName evidence="3">AB hydrolase-1 domain-containing protein</fullName>
    </recommendedName>
</protein>
<evidence type="ECO:0000256" key="2">
    <source>
        <dbReference type="ARBA" id="ARBA00022801"/>
    </source>
</evidence>
<dbReference type="Gene3D" id="3.40.50.1820">
    <property type="entry name" value="alpha/beta hydrolase"/>
    <property type="match status" value="1"/>
</dbReference>
<dbReference type="PANTHER" id="PTHR46118">
    <property type="entry name" value="PROTEIN ABHD11"/>
    <property type="match status" value="1"/>
</dbReference>
<evidence type="ECO:0000259" key="3">
    <source>
        <dbReference type="Pfam" id="PF00561"/>
    </source>
</evidence>
<dbReference type="Proteomes" id="UP000307173">
    <property type="component" value="Unassembled WGS sequence"/>
</dbReference>
<feature type="domain" description="AB hydrolase-1" evidence="3">
    <location>
        <begin position="43"/>
        <end position="294"/>
    </location>
</feature>
<dbReference type="AlphaFoldDB" id="A0A4V4NF75"/>
<dbReference type="GO" id="GO:0005739">
    <property type="term" value="C:mitochondrion"/>
    <property type="evidence" value="ECO:0007669"/>
    <property type="project" value="TreeGrafter"/>
</dbReference>
<keyword evidence="5" id="KW-1185">Reference proteome</keyword>
<dbReference type="InterPro" id="IPR029058">
    <property type="entry name" value="AB_hydrolase_fold"/>
</dbReference>
<accession>A0A4V4NF75</accession>
<dbReference type="GO" id="GO:0052689">
    <property type="term" value="F:carboxylic ester hydrolase activity"/>
    <property type="evidence" value="ECO:0007669"/>
    <property type="project" value="TreeGrafter"/>
</dbReference>
<comment type="similarity">
    <text evidence="1">Belongs to the AB hydrolase superfamily.</text>
</comment>